<sequence>MSNKLLLITGVSGHVGFRVLVEALSQGYRARAVVRKSEQVDQIKNAASIKSLSGNLEFVVVKDLLQDGAFDNVLDQVNAVVHVASPLPLTTNDYKRDIIDPAVLATTSLLKSTAKAPQIKRVVVTSSMAAILSMEYTRSADVTKVFTARDTYPPPDAAGPFASPFDAYVASKSHALAASEQFIEREKPGFDLISVLPSMVIGKHELHSRREDVTKSTNNLVIAPLIGVKKDAPTLGASVHLNDVARAHIDALKLEPTESGTRRLLCSSNGLTGTVWEDAKAIVRQLYPKEVEEGLFPLTGTAPSRPLRLDSSETEQVLGWSFTGFQEQVTSVVDQYIDLAA</sequence>
<dbReference type="InterPro" id="IPR050425">
    <property type="entry name" value="NAD(P)_dehydrat-like"/>
</dbReference>
<dbReference type="OrthoDB" id="2735536at2759"/>
<evidence type="ECO:0000313" key="4">
    <source>
        <dbReference type="EMBL" id="KAF2847930.1"/>
    </source>
</evidence>
<proteinExistence type="inferred from homology"/>
<dbReference type="GO" id="GO:0016616">
    <property type="term" value="F:oxidoreductase activity, acting on the CH-OH group of donors, NAD or NADP as acceptor"/>
    <property type="evidence" value="ECO:0007669"/>
    <property type="project" value="TreeGrafter"/>
</dbReference>
<dbReference type="InterPro" id="IPR036291">
    <property type="entry name" value="NAD(P)-bd_dom_sf"/>
</dbReference>
<dbReference type="Proteomes" id="UP000799423">
    <property type="component" value="Unassembled WGS sequence"/>
</dbReference>
<evidence type="ECO:0000256" key="1">
    <source>
        <dbReference type="ARBA" id="ARBA00023002"/>
    </source>
</evidence>
<gene>
    <name evidence="4" type="ORF">T440DRAFT_537321</name>
</gene>
<evidence type="ECO:0000259" key="3">
    <source>
        <dbReference type="Pfam" id="PF01370"/>
    </source>
</evidence>
<dbReference type="AlphaFoldDB" id="A0A6A7AXF6"/>
<keyword evidence="1" id="KW-0560">Oxidoreductase</keyword>
<dbReference type="InterPro" id="IPR001509">
    <property type="entry name" value="Epimerase_deHydtase"/>
</dbReference>
<dbReference type="Pfam" id="PF01370">
    <property type="entry name" value="Epimerase"/>
    <property type="match status" value="1"/>
</dbReference>
<dbReference type="PANTHER" id="PTHR10366">
    <property type="entry name" value="NAD DEPENDENT EPIMERASE/DEHYDRATASE"/>
    <property type="match status" value="1"/>
</dbReference>
<dbReference type="SUPFAM" id="SSF51735">
    <property type="entry name" value="NAD(P)-binding Rossmann-fold domains"/>
    <property type="match status" value="1"/>
</dbReference>
<feature type="domain" description="NAD-dependent epimerase/dehydratase" evidence="3">
    <location>
        <begin position="7"/>
        <end position="253"/>
    </location>
</feature>
<keyword evidence="5" id="KW-1185">Reference proteome</keyword>
<accession>A0A6A7AXF6</accession>
<evidence type="ECO:0000313" key="5">
    <source>
        <dbReference type="Proteomes" id="UP000799423"/>
    </source>
</evidence>
<protein>
    <submittedName>
        <fullName evidence="4">NAD(P)-binding protein</fullName>
    </submittedName>
</protein>
<organism evidence="4 5">
    <name type="scientific">Plenodomus tracheiphilus IPT5</name>
    <dbReference type="NCBI Taxonomy" id="1408161"/>
    <lineage>
        <taxon>Eukaryota</taxon>
        <taxon>Fungi</taxon>
        <taxon>Dikarya</taxon>
        <taxon>Ascomycota</taxon>
        <taxon>Pezizomycotina</taxon>
        <taxon>Dothideomycetes</taxon>
        <taxon>Pleosporomycetidae</taxon>
        <taxon>Pleosporales</taxon>
        <taxon>Pleosporineae</taxon>
        <taxon>Leptosphaeriaceae</taxon>
        <taxon>Plenodomus</taxon>
    </lineage>
</organism>
<dbReference type="EMBL" id="MU006321">
    <property type="protein sequence ID" value="KAF2847930.1"/>
    <property type="molecule type" value="Genomic_DNA"/>
</dbReference>
<evidence type="ECO:0000256" key="2">
    <source>
        <dbReference type="ARBA" id="ARBA00023445"/>
    </source>
</evidence>
<dbReference type="PANTHER" id="PTHR10366:SF564">
    <property type="entry name" value="STEROL-4-ALPHA-CARBOXYLATE 3-DEHYDROGENASE, DECARBOXYLATING"/>
    <property type="match status" value="1"/>
</dbReference>
<reference evidence="4" key="1">
    <citation type="submission" date="2020-01" db="EMBL/GenBank/DDBJ databases">
        <authorList>
            <consortium name="DOE Joint Genome Institute"/>
            <person name="Haridas S."/>
            <person name="Albert R."/>
            <person name="Binder M."/>
            <person name="Bloem J."/>
            <person name="Labutti K."/>
            <person name="Salamov A."/>
            <person name="Andreopoulos B."/>
            <person name="Baker S.E."/>
            <person name="Barry K."/>
            <person name="Bills G."/>
            <person name="Bluhm B.H."/>
            <person name="Cannon C."/>
            <person name="Castanera R."/>
            <person name="Culley D.E."/>
            <person name="Daum C."/>
            <person name="Ezra D."/>
            <person name="Gonzalez J.B."/>
            <person name="Henrissat B."/>
            <person name="Kuo A."/>
            <person name="Liang C."/>
            <person name="Lipzen A."/>
            <person name="Lutzoni F."/>
            <person name="Magnuson J."/>
            <person name="Mondo S."/>
            <person name="Nolan M."/>
            <person name="Ohm R."/>
            <person name="Pangilinan J."/>
            <person name="Park H.-J."/>
            <person name="Ramirez L."/>
            <person name="Alfaro M."/>
            <person name="Sun H."/>
            <person name="Tritt A."/>
            <person name="Yoshinaga Y."/>
            <person name="Zwiers L.-H."/>
            <person name="Turgeon B.G."/>
            <person name="Goodwin S.B."/>
            <person name="Spatafora J.W."/>
            <person name="Crous P.W."/>
            <person name="Grigoriev I.V."/>
        </authorList>
    </citation>
    <scope>NUCLEOTIDE SEQUENCE</scope>
    <source>
        <strain evidence="4">IPT5</strain>
    </source>
</reference>
<comment type="similarity">
    <text evidence="2">Belongs to the NAD(P)-dependent epimerase/dehydratase family. Dihydroflavonol-4-reductase subfamily.</text>
</comment>
<dbReference type="Gene3D" id="3.40.50.720">
    <property type="entry name" value="NAD(P)-binding Rossmann-like Domain"/>
    <property type="match status" value="1"/>
</dbReference>
<name>A0A6A7AXF6_9PLEO</name>